<dbReference type="PROSITE" id="PS01218">
    <property type="entry name" value="TATC"/>
    <property type="match status" value="1"/>
</dbReference>
<evidence type="ECO:0000256" key="3">
    <source>
        <dbReference type="ARBA" id="ARBA00022989"/>
    </source>
</evidence>
<evidence type="ECO:0000256" key="1">
    <source>
        <dbReference type="ARBA" id="ARBA00004141"/>
    </source>
</evidence>
<feature type="transmembrane region" description="Helical" evidence="5">
    <location>
        <begin position="114"/>
        <end position="135"/>
    </location>
</feature>
<dbReference type="Pfam" id="PF00902">
    <property type="entry name" value="TatC"/>
    <property type="match status" value="1"/>
</dbReference>
<name>A0ABU2ZSU1_9ALTE</name>
<dbReference type="Proteomes" id="UP001253545">
    <property type="component" value="Unassembled WGS sequence"/>
</dbReference>
<dbReference type="InterPro" id="IPR019820">
    <property type="entry name" value="Sec-indep_translocase_CS"/>
</dbReference>
<protein>
    <recommendedName>
        <fullName evidence="5">Sec-independent protein translocase protein TatC</fullName>
    </recommendedName>
</protein>
<keyword evidence="4 5" id="KW-0472">Membrane</keyword>
<reference evidence="6 7" key="1">
    <citation type="submission" date="2023-09" db="EMBL/GenBank/DDBJ databases">
        <authorList>
            <person name="Rey-Velasco X."/>
        </authorList>
    </citation>
    <scope>NUCLEOTIDE SEQUENCE [LARGE SCALE GENOMIC DNA]</scope>
    <source>
        <strain evidence="6 7">P117</strain>
    </source>
</reference>
<sequence length="260" mass="28612">MSEPSGLISHLIELRSRLLRALGSVLLVFLCLVYFAQDLYHYLAMPLIASLPEGASMIATDVAAPFLAPFKLTLVLSFFVAIPYVLYQIWAFVAPGLYSREKKLVAPLLASSTLLFYAGMAFAYFVVFPLAFLFFNSVAPEGVLVSTDISSYLNFVLKLFFAFGLAFEIPIAVILLCWTGVTNADNLRKKRPYVIVAAFVVGMLLTPPDVISQTLLALPMWVLFEVGVLVGSIYSKNNEEELEENTIQNGQEADDDNASG</sequence>
<evidence type="ECO:0000313" key="6">
    <source>
        <dbReference type="EMBL" id="MDT0595491.1"/>
    </source>
</evidence>
<keyword evidence="5" id="KW-0811">Translocation</keyword>
<comment type="subcellular location">
    <subcellularLocation>
        <location evidence="5">Cell membrane</location>
        <topology evidence="5">Multi-pass membrane protein</topology>
    </subcellularLocation>
    <subcellularLocation>
        <location evidence="1">Membrane</location>
        <topology evidence="1">Multi-pass membrane protein</topology>
    </subcellularLocation>
</comment>
<comment type="function">
    <text evidence="5">Part of the twin-arginine translocation (Tat) system that transports large folded proteins containing a characteristic twin-arginine motif in their signal peptide across membranes. Together with TatB, TatC is part of a receptor directly interacting with Tat signal peptides.</text>
</comment>
<evidence type="ECO:0000313" key="7">
    <source>
        <dbReference type="Proteomes" id="UP001253545"/>
    </source>
</evidence>
<evidence type="ECO:0000256" key="2">
    <source>
        <dbReference type="ARBA" id="ARBA00022692"/>
    </source>
</evidence>
<dbReference type="NCBIfam" id="TIGR00945">
    <property type="entry name" value="tatC"/>
    <property type="match status" value="1"/>
</dbReference>
<feature type="transmembrane region" description="Helical" evidence="5">
    <location>
        <begin position="193"/>
        <end position="210"/>
    </location>
</feature>
<feature type="transmembrane region" description="Helical" evidence="5">
    <location>
        <begin position="18"/>
        <end position="36"/>
    </location>
</feature>
<dbReference type="PRINTS" id="PR01840">
    <property type="entry name" value="TATCFAMILY"/>
</dbReference>
<accession>A0ABU2ZSU1</accession>
<evidence type="ECO:0000256" key="4">
    <source>
        <dbReference type="ARBA" id="ARBA00023136"/>
    </source>
</evidence>
<comment type="caution">
    <text evidence="5">Lacks conserved residue(s) required for the propagation of feature annotation.</text>
</comment>
<evidence type="ECO:0000256" key="5">
    <source>
        <dbReference type="HAMAP-Rule" id="MF_00902"/>
    </source>
</evidence>
<feature type="transmembrane region" description="Helical" evidence="5">
    <location>
        <begin position="155"/>
        <end position="181"/>
    </location>
</feature>
<feature type="transmembrane region" description="Helical" evidence="5">
    <location>
        <begin position="72"/>
        <end position="93"/>
    </location>
</feature>
<proteinExistence type="inferred from homology"/>
<organism evidence="6 7">
    <name type="scientific">Glaciecola petra</name>
    <dbReference type="NCBI Taxonomy" id="3075602"/>
    <lineage>
        <taxon>Bacteria</taxon>
        <taxon>Pseudomonadati</taxon>
        <taxon>Pseudomonadota</taxon>
        <taxon>Gammaproteobacteria</taxon>
        <taxon>Alteromonadales</taxon>
        <taxon>Alteromonadaceae</taxon>
        <taxon>Glaciecola</taxon>
    </lineage>
</organism>
<keyword evidence="3 5" id="KW-1133">Transmembrane helix</keyword>
<comment type="subunit">
    <text evidence="5">The Tat system comprises two distinct complexes: a TatABC complex, containing multiple copies of TatA, TatB and TatC subunits, and a separate TatA complex, containing only TatA subunits. Substrates initially bind to the TatABC complex, which probably triggers association of the separate TatA complex to form the active translocon.</text>
</comment>
<dbReference type="EMBL" id="JAVRHX010000003">
    <property type="protein sequence ID" value="MDT0595491.1"/>
    <property type="molecule type" value="Genomic_DNA"/>
</dbReference>
<dbReference type="PANTHER" id="PTHR30371:SF0">
    <property type="entry name" value="SEC-INDEPENDENT PROTEIN TRANSLOCASE PROTEIN TATC, CHLOROPLASTIC-RELATED"/>
    <property type="match status" value="1"/>
</dbReference>
<dbReference type="HAMAP" id="MF_00902">
    <property type="entry name" value="TatC"/>
    <property type="match status" value="1"/>
</dbReference>
<keyword evidence="5" id="KW-0653">Protein transport</keyword>
<comment type="caution">
    <text evidence="6">The sequence shown here is derived from an EMBL/GenBank/DDBJ whole genome shotgun (WGS) entry which is preliminary data.</text>
</comment>
<gene>
    <name evidence="5 6" type="primary">tatC</name>
    <name evidence="6" type="ORF">RM552_11590</name>
</gene>
<dbReference type="RefSeq" id="WP_311369007.1">
    <property type="nucleotide sequence ID" value="NZ_JAVRHX010000003.1"/>
</dbReference>
<keyword evidence="5" id="KW-1003">Cell membrane</keyword>
<dbReference type="InterPro" id="IPR002033">
    <property type="entry name" value="TatC"/>
</dbReference>
<keyword evidence="2 5" id="KW-0812">Transmembrane</keyword>
<dbReference type="PANTHER" id="PTHR30371">
    <property type="entry name" value="SEC-INDEPENDENT PROTEIN TRANSLOCASE PROTEIN TATC"/>
    <property type="match status" value="1"/>
</dbReference>
<keyword evidence="5" id="KW-0813">Transport</keyword>
<keyword evidence="7" id="KW-1185">Reference proteome</keyword>
<comment type="similarity">
    <text evidence="5">Belongs to the TatC family.</text>
</comment>